<dbReference type="CDD" id="cd03358">
    <property type="entry name" value="LbH_WxcM_N_like"/>
    <property type="match status" value="1"/>
</dbReference>
<comment type="similarity">
    <text evidence="2 3">Belongs to the DegT/DnrJ/EryC1 family.</text>
</comment>
<dbReference type="InterPro" id="IPR000653">
    <property type="entry name" value="DegT/StrS_aminotransferase"/>
</dbReference>
<dbReference type="SUPFAM" id="SSF51161">
    <property type="entry name" value="Trimeric LpxA-like enzymes"/>
    <property type="match status" value="1"/>
</dbReference>
<comment type="caution">
    <text evidence="4">The sequence shown here is derived from an EMBL/GenBank/DDBJ whole genome shotgun (WGS) entry which is preliminary data.</text>
</comment>
<dbReference type="EMBL" id="BAABBN010000004">
    <property type="protein sequence ID" value="GAA3915303.1"/>
    <property type="molecule type" value="Genomic_DNA"/>
</dbReference>
<evidence type="ECO:0000256" key="3">
    <source>
        <dbReference type="RuleBase" id="RU004508"/>
    </source>
</evidence>
<dbReference type="CDD" id="cd00616">
    <property type="entry name" value="AHBA_syn"/>
    <property type="match status" value="1"/>
</dbReference>
<gene>
    <name evidence="4" type="ORF">GCM10022277_07350</name>
</gene>
<dbReference type="SUPFAM" id="SSF53383">
    <property type="entry name" value="PLP-dependent transferases"/>
    <property type="match status" value="1"/>
</dbReference>
<dbReference type="InterPro" id="IPR011004">
    <property type="entry name" value="Trimer_LpxA-like_sf"/>
</dbReference>
<dbReference type="Gene3D" id="3.40.640.10">
    <property type="entry name" value="Type I PLP-dependent aspartate aminotransferase-like (Major domain)"/>
    <property type="match status" value="1"/>
</dbReference>
<evidence type="ECO:0000256" key="1">
    <source>
        <dbReference type="ARBA" id="ARBA00022898"/>
    </source>
</evidence>
<dbReference type="Gene3D" id="3.90.1150.10">
    <property type="entry name" value="Aspartate Aminotransferase, domain 1"/>
    <property type="match status" value="1"/>
</dbReference>
<dbReference type="RefSeq" id="WP_344795605.1">
    <property type="nucleotide sequence ID" value="NZ_BAABBN010000004.1"/>
</dbReference>
<protein>
    <submittedName>
        <fullName evidence="4">Uncharacterized protein</fullName>
    </submittedName>
</protein>
<name>A0ABP7M6Z3_9GAMM</name>
<evidence type="ECO:0000256" key="2">
    <source>
        <dbReference type="ARBA" id="ARBA00037999"/>
    </source>
</evidence>
<dbReference type="Pfam" id="PF01041">
    <property type="entry name" value="DegT_DnrJ_EryC1"/>
    <property type="match status" value="1"/>
</dbReference>
<evidence type="ECO:0000313" key="5">
    <source>
        <dbReference type="Proteomes" id="UP001501565"/>
    </source>
</evidence>
<reference evidence="5" key="1">
    <citation type="journal article" date="2019" name="Int. J. Syst. Evol. Microbiol.">
        <title>The Global Catalogue of Microorganisms (GCM) 10K type strain sequencing project: providing services to taxonomists for standard genome sequencing and annotation.</title>
        <authorList>
            <consortium name="The Broad Institute Genomics Platform"/>
            <consortium name="The Broad Institute Genome Sequencing Center for Infectious Disease"/>
            <person name="Wu L."/>
            <person name="Ma J."/>
        </authorList>
    </citation>
    <scope>NUCLEOTIDE SEQUENCE [LARGE SCALE GENOMIC DNA]</scope>
    <source>
        <strain evidence="5">JCM 17551</strain>
    </source>
</reference>
<dbReference type="InterPro" id="IPR015421">
    <property type="entry name" value="PyrdxlP-dep_Trfase_major"/>
</dbReference>
<dbReference type="PANTHER" id="PTHR30244">
    <property type="entry name" value="TRANSAMINASE"/>
    <property type="match status" value="1"/>
</dbReference>
<dbReference type="PANTHER" id="PTHR30244:SF36">
    <property type="entry name" value="3-OXO-GLUCOSE-6-PHOSPHATE:GLUTAMATE AMINOTRANSFERASE"/>
    <property type="match status" value="1"/>
</dbReference>
<organism evidence="4 5">
    <name type="scientific">Litoribacillus peritrichatus</name>
    <dbReference type="NCBI Taxonomy" id="718191"/>
    <lineage>
        <taxon>Bacteria</taxon>
        <taxon>Pseudomonadati</taxon>
        <taxon>Pseudomonadota</taxon>
        <taxon>Gammaproteobacteria</taxon>
        <taxon>Oceanospirillales</taxon>
        <taxon>Oceanospirillaceae</taxon>
        <taxon>Litoribacillus</taxon>
    </lineage>
</organism>
<accession>A0ABP7M6Z3</accession>
<dbReference type="Gene3D" id="2.160.10.10">
    <property type="entry name" value="Hexapeptide repeat proteins"/>
    <property type="match status" value="1"/>
</dbReference>
<dbReference type="InterPro" id="IPR015424">
    <property type="entry name" value="PyrdxlP-dep_Trfase"/>
</dbReference>
<keyword evidence="1 3" id="KW-0663">Pyridoxal phosphate</keyword>
<sequence>MESIPESVRIAPTAIVHPNVTLGENVIIEDFCIVGYPPNGVEPGEIETVIGANTRIRTHTIIYAGAKLGNNCHVSHMVFIREHAVLGNECSVGANVIIEHNCKLGDRVRLQGQAGMSEHTVIEEDAWIGPRTLMANVYHPTCNRAKECLNGPIIRKGAIIGGNAAIVPDIEVGERAFIGLGCIITKSVPNDAVMATAPAKEVGDIKKMPCRYEMIKEDSPFVQEPIKQVNIPMVDIAAQHQNMKQDIRLAIDRVILNTRFINGKEVDDFEANFAEFCQVPHVIGVSSGSDALMLALKALGVGEGDEVITTTHTFIATVEAILNVNAKPVFVDIEEDTFLMDLDQVEQKITDKTKAIIPVHIHGQPVPMDRIASLAKKHGLLVVEDAAQAQGASFDGHPVGQLSDAACFSFFPCKNLGAYGDAGAVITRRQEIADSIRKLRDHGRINKYESDIIGYNARLDTIHAAILKVKLKRLGGWNDARKALAKIYRQGLEGLPVTCQRVDDRADSVYHHFVISLDDRDGLQEYLKHRGVASGIHYPVPMHRQPALSFMKLSDTDFPVANKVTSRILSLPMYPELEPKQAEFIVDQVKNFFADEASK</sequence>
<dbReference type="InterPro" id="IPR015422">
    <property type="entry name" value="PyrdxlP-dep_Trfase_small"/>
</dbReference>
<proteinExistence type="inferred from homology"/>
<evidence type="ECO:0000313" key="4">
    <source>
        <dbReference type="EMBL" id="GAA3915303.1"/>
    </source>
</evidence>
<keyword evidence="5" id="KW-1185">Reference proteome</keyword>
<dbReference type="Proteomes" id="UP001501565">
    <property type="component" value="Unassembled WGS sequence"/>
</dbReference>